<evidence type="ECO:0000259" key="8">
    <source>
        <dbReference type="Pfam" id="PF07687"/>
    </source>
</evidence>
<keyword evidence="5" id="KW-0378">Hydrolase</keyword>
<comment type="cofactor">
    <cofactor evidence="2">
        <name>Zn(2+)</name>
        <dbReference type="ChEBI" id="CHEBI:29105"/>
    </cofactor>
</comment>
<organism evidence="9 10">
    <name type="scientific">Oceanidesulfovibrio marinus</name>
    <dbReference type="NCBI Taxonomy" id="370038"/>
    <lineage>
        <taxon>Bacteria</taxon>
        <taxon>Pseudomonadati</taxon>
        <taxon>Thermodesulfobacteriota</taxon>
        <taxon>Desulfovibrionia</taxon>
        <taxon>Desulfovibrionales</taxon>
        <taxon>Desulfovibrionaceae</taxon>
        <taxon>Oceanidesulfovibrio</taxon>
    </lineage>
</organism>
<dbReference type="GO" id="GO:0008483">
    <property type="term" value="F:transaminase activity"/>
    <property type="evidence" value="ECO:0007669"/>
    <property type="project" value="UniProtKB-KW"/>
</dbReference>
<dbReference type="AlphaFoldDB" id="A0A6P1ZBZ1"/>
<evidence type="ECO:0000256" key="1">
    <source>
        <dbReference type="ARBA" id="ARBA00001941"/>
    </source>
</evidence>
<dbReference type="InterPro" id="IPR036264">
    <property type="entry name" value="Bact_exopeptidase_dim_dom"/>
</dbReference>
<dbReference type="Proteomes" id="UP000434052">
    <property type="component" value="Unassembled WGS sequence"/>
</dbReference>
<dbReference type="InterPro" id="IPR010182">
    <property type="entry name" value="ArgE/DapE"/>
</dbReference>
<evidence type="ECO:0000256" key="3">
    <source>
        <dbReference type="ARBA" id="ARBA00006247"/>
    </source>
</evidence>
<evidence type="ECO:0000256" key="5">
    <source>
        <dbReference type="ARBA" id="ARBA00022801"/>
    </source>
</evidence>
<dbReference type="EMBL" id="QMIF01000023">
    <property type="protein sequence ID" value="TVM30433.1"/>
    <property type="molecule type" value="Genomic_DNA"/>
</dbReference>
<dbReference type="NCBIfam" id="NF010589">
    <property type="entry name" value="PRK13983.1"/>
    <property type="match status" value="1"/>
</dbReference>
<comment type="caution">
    <text evidence="9">The sequence shown here is derived from an EMBL/GenBank/DDBJ whole genome shotgun (WGS) entry which is preliminary data.</text>
</comment>
<sequence>MSKPIYEYIDSLRESVIDLQKNLVSRPALGPENEGPGDMGPGQGEMVKAKYIEQYLDNLGIGPVVWINAPDARVPDGVRPNLAATLPGKSERTLWVISHMDVVPSGDLSLWIGDPFTLRVEGDVLYGRGVEDNHQGIVSSLVAAKAFKDQDVTPDMGLGLLFVSDEETGSGFGLDYVLKHNPDLFGANDLFLVPDFGASDSRLVEVAEKHMLWLKITVVGKQCHASTPGEGVNSLVGAAAFIMKLQELYALFDKKDPLFDPPISTFEPTRKDANVPNVNTVPGKDVFYLDCRILPEYPIDDVLGKIKEIGASVMRSYGVTLEYEVVQRNEAAQPTDVQSEVVTKLADGIKDVYGVAAKPQGIGGGTVAAFLRRAGHPAVVWSTCIHNAHQPNERSLISAQLGDAKVIAHMLGAAGK</sequence>
<evidence type="ECO:0000313" key="9">
    <source>
        <dbReference type="EMBL" id="TVM30433.1"/>
    </source>
</evidence>
<dbReference type="GO" id="GO:0016787">
    <property type="term" value="F:hydrolase activity"/>
    <property type="evidence" value="ECO:0007669"/>
    <property type="project" value="UniProtKB-KW"/>
</dbReference>
<dbReference type="GO" id="GO:0046872">
    <property type="term" value="F:metal ion binding"/>
    <property type="evidence" value="ECO:0007669"/>
    <property type="project" value="UniProtKB-KW"/>
</dbReference>
<gene>
    <name evidence="9" type="ORF">DQK91_20805</name>
</gene>
<keyword evidence="9" id="KW-0032">Aminotransferase</keyword>
<comment type="similarity">
    <text evidence="3">Belongs to the peptidase M20A family.</text>
</comment>
<proteinExistence type="inferred from homology"/>
<dbReference type="PANTHER" id="PTHR43808:SF32">
    <property type="entry name" value="ARGE_DAPE-RELATED DEACYLASE"/>
    <property type="match status" value="1"/>
</dbReference>
<dbReference type="Pfam" id="PF07687">
    <property type="entry name" value="M20_dimer"/>
    <property type="match status" value="1"/>
</dbReference>
<dbReference type="InterPro" id="IPR011650">
    <property type="entry name" value="Peptidase_M20_dimer"/>
</dbReference>
<comment type="cofactor">
    <cofactor evidence="1">
        <name>Co(2+)</name>
        <dbReference type="ChEBI" id="CHEBI:48828"/>
    </cofactor>
</comment>
<dbReference type="PANTHER" id="PTHR43808">
    <property type="entry name" value="ACETYLORNITHINE DEACETYLASE"/>
    <property type="match status" value="1"/>
</dbReference>
<dbReference type="NCBIfam" id="TIGR01910">
    <property type="entry name" value="DapE-ArgE"/>
    <property type="match status" value="1"/>
</dbReference>
<evidence type="ECO:0000256" key="2">
    <source>
        <dbReference type="ARBA" id="ARBA00001947"/>
    </source>
</evidence>
<name>A0A6P1ZBZ1_9BACT</name>
<keyword evidence="4" id="KW-0479">Metal-binding</keyword>
<dbReference type="SUPFAM" id="SSF53187">
    <property type="entry name" value="Zn-dependent exopeptidases"/>
    <property type="match status" value="1"/>
</dbReference>
<dbReference type="RefSeq" id="WP_144307340.1">
    <property type="nucleotide sequence ID" value="NZ_QMIF01000023.1"/>
</dbReference>
<keyword evidence="9" id="KW-0808">Transferase</keyword>
<protein>
    <submittedName>
        <fullName evidence="9">Diaminopimelate aminotransferase</fullName>
    </submittedName>
</protein>
<dbReference type="Gene3D" id="3.30.70.360">
    <property type="match status" value="1"/>
</dbReference>
<dbReference type="InterPro" id="IPR002933">
    <property type="entry name" value="Peptidase_M20"/>
</dbReference>
<dbReference type="Gene3D" id="3.40.630.10">
    <property type="entry name" value="Zn peptidases"/>
    <property type="match status" value="2"/>
</dbReference>
<dbReference type="InterPro" id="IPR050072">
    <property type="entry name" value="Peptidase_M20A"/>
</dbReference>
<dbReference type="Pfam" id="PF01546">
    <property type="entry name" value="Peptidase_M20"/>
    <property type="match status" value="1"/>
</dbReference>
<evidence type="ECO:0000256" key="6">
    <source>
        <dbReference type="ARBA" id="ARBA00022833"/>
    </source>
</evidence>
<evidence type="ECO:0000256" key="4">
    <source>
        <dbReference type="ARBA" id="ARBA00022723"/>
    </source>
</evidence>
<feature type="domain" description="Peptidase M20 dimerisation" evidence="8">
    <location>
        <begin position="207"/>
        <end position="309"/>
    </location>
</feature>
<dbReference type="OrthoDB" id="5443984at2"/>
<evidence type="ECO:0000313" key="10">
    <source>
        <dbReference type="Proteomes" id="UP000434052"/>
    </source>
</evidence>
<keyword evidence="7" id="KW-0170">Cobalt</keyword>
<accession>A0A6P1ZBZ1</accession>
<keyword evidence="6" id="KW-0862">Zinc</keyword>
<dbReference type="SUPFAM" id="SSF55031">
    <property type="entry name" value="Bacterial exopeptidase dimerisation domain"/>
    <property type="match status" value="1"/>
</dbReference>
<reference evidence="9 10" key="1">
    <citation type="submission" date="2018-06" db="EMBL/GenBank/DDBJ databases">
        <title>Complete genome of Desulfovibrio marinus P48SEP.</title>
        <authorList>
            <person name="Crispim J.S."/>
            <person name="Vidigal P.M.P."/>
            <person name="Silva L.C.F."/>
            <person name="Araujo L.C."/>
            <person name="Laguardia C.N."/>
            <person name="Dias R.S."/>
            <person name="Sousa M.P."/>
            <person name="Paula S.O."/>
            <person name="Silva C."/>
        </authorList>
    </citation>
    <scope>NUCLEOTIDE SEQUENCE [LARGE SCALE GENOMIC DNA]</scope>
    <source>
        <strain evidence="9 10">P48SEP</strain>
    </source>
</reference>
<evidence type="ECO:0000256" key="7">
    <source>
        <dbReference type="ARBA" id="ARBA00023285"/>
    </source>
</evidence>